<evidence type="ECO:0000256" key="1">
    <source>
        <dbReference type="ARBA" id="ARBA00023015"/>
    </source>
</evidence>
<evidence type="ECO:0000313" key="5">
    <source>
        <dbReference type="EMBL" id="GCE15997.1"/>
    </source>
</evidence>
<sequence length="125" mass="14491">MHPETHLCRRYQQAAHMLSKRWTSLIVKALLASPLHFNQIAEQLETISDRVLSERLKELITEGIIERKVYAECPVRIEYALTTKGKDLAPIIGEIERWSQRWIVLPTEEVPSADPLLLEEMNLCE</sequence>
<dbReference type="Proteomes" id="UP000287352">
    <property type="component" value="Unassembled WGS sequence"/>
</dbReference>
<keyword evidence="3" id="KW-0804">Transcription</keyword>
<organism evidence="5 6">
    <name type="scientific">Tengunoibacter tsumagoiensis</name>
    <dbReference type="NCBI Taxonomy" id="2014871"/>
    <lineage>
        <taxon>Bacteria</taxon>
        <taxon>Bacillati</taxon>
        <taxon>Chloroflexota</taxon>
        <taxon>Ktedonobacteria</taxon>
        <taxon>Ktedonobacterales</taxon>
        <taxon>Dictyobacteraceae</taxon>
        <taxon>Tengunoibacter</taxon>
    </lineage>
</organism>
<dbReference type="PANTHER" id="PTHR33204:SF37">
    <property type="entry name" value="HTH-TYPE TRANSCRIPTIONAL REGULATOR YODB"/>
    <property type="match status" value="1"/>
</dbReference>
<dbReference type="Pfam" id="PF01638">
    <property type="entry name" value="HxlR"/>
    <property type="match status" value="1"/>
</dbReference>
<keyword evidence="2" id="KW-0238">DNA-binding</keyword>
<protein>
    <submittedName>
        <fullName evidence="5">Putative HTH-type transcriptional regulator YvaP</fullName>
    </submittedName>
</protein>
<dbReference type="PANTHER" id="PTHR33204">
    <property type="entry name" value="TRANSCRIPTIONAL REGULATOR, MARR FAMILY"/>
    <property type="match status" value="1"/>
</dbReference>
<dbReference type="RefSeq" id="WP_245994526.1">
    <property type="nucleotide sequence ID" value="NZ_BIFR01000002.1"/>
</dbReference>
<evidence type="ECO:0000259" key="4">
    <source>
        <dbReference type="PROSITE" id="PS51118"/>
    </source>
</evidence>
<dbReference type="InterPro" id="IPR036388">
    <property type="entry name" value="WH-like_DNA-bd_sf"/>
</dbReference>
<dbReference type="GO" id="GO:0003677">
    <property type="term" value="F:DNA binding"/>
    <property type="evidence" value="ECO:0007669"/>
    <property type="project" value="UniProtKB-KW"/>
</dbReference>
<dbReference type="InterPro" id="IPR002577">
    <property type="entry name" value="HTH_HxlR"/>
</dbReference>
<evidence type="ECO:0000256" key="3">
    <source>
        <dbReference type="ARBA" id="ARBA00023163"/>
    </source>
</evidence>
<accession>A0A402A9Z0</accession>
<reference evidence="6" key="1">
    <citation type="submission" date="2018-12" db="EMBL/GenBank/DDBJ databases">
        <title>Tengunoibacter tsumagoiensis gen. nov., sp. nov., Dictyobacter kobayashii sp. nov., D. alpinus sp. nov., and D. joshuensis sp. nov. and description of Dictyobacteraceae fam. nov. within the order Ktedonobacterales isolated from Tengu-no-mugimeshi.</title>
        <authorList>
            <person name="Wang C.M."/>
            <person name="Zheng Y."/>
            <person name="Sakai Y."/>
            <person name="Toyoda A."/>
            <person name="Minakuchi Y."/>
            <person name="Abe K."/>
            <person name="Yokota A."/>
            <person name="Yabe S."/>
        </authorList>
    </citation>
    <scope>NUCLEOTIDE SEQUENCE [LARGE SCALE GENOMIC DNA]</scope>
    <source>
        <strain evidence="6">Uno3</strain>
    </source>
</reference>
<dbReference type="PROSITE" id="PS51118">
    <property type="entry name" value="HTH_HXLR"/>
    <property type="match status" value="1"/>
</dbReference>
<evidence type="ECO:0000256" key="2">
    <source>
        <dbReference type="ARBA" id="ARBA00023125"/>
    </source>
</evidence>
<keyword evidence="1" id="KW-0805">Transcription regulation</keyword>
<name>A0A402A9Z0_9CHLR</name>
<feature type="domain" description="HTH hxlR-type" evidence="4">
    <location>
        <begin position="8"/>
        <end position="107"/>
    </location>
</feature>
<dbReference type="AlphaFoldDB" id="A0A402A9Z0"/>
<proteinExistence type="predicted"/>
<dbReference type="Gene3D" id="1.10.10.10">
    <property type="entry name" value="Winged helix-like DNA-binding domain superfamily/Winged helix DNA-binding domain"/>
    <property type="match status" value="1"/>
</dbReference>
<gene>
    <name evidence="5" type="primary">yvaP</name>
    <name evidence="5" type="ORF">KTT_58560</name>
</gene>
<evidence type="ECO:0000313" key="6">
    <source>
        <dbReference type="Proteomes" id="UP000287352"/>
    </source>
</evidence>
<dbReference type="InterPro" id="IPR036390">
    <property type="entry name" value="WH_DNA-bd_sf"/>
</dbReference>
<keyword evidence="6" id="KW-1185">Reference proteome</keyword>
<dbReference type="EMBL" id="BIFR01000002">
    <property type="protein sequence ID" value="GCE15997.1"/>
    <property type="molecule type" value="Genomic_DNA"/>
</dbReference>
<dbReference type="SUPFAM" id="SSF46785">
    <property type="entry name" value="Winged helix' DNA-binding domain"/>
    <property type="match status" value="1"/>
</dbReference>
<comment type="caution">
    <text evidence="5">The sequence shown here is derived from an EMBL/GenBank/DDBJ whole genome shotgun (WGS) entry which is preliminary data.</text>
</comment>